<gene>
    <name evidence="6" type="ORF">SAMN06295998_102376</name>
</gene>
<dbReference type="Proteomes" id="UP000192330">
    <property type="component" value="Unassembled WGS sequence"/>
</dbReference>
<dbReference type="SUPFAM" id="SSF46626">
    <property type="entry name" value="Cytochrome c"/>
    <property type="match status" value="1"/>
</dbReference>
<dbReference type="EMBL" id="FWYD01000002">
    <property type="protein sequence ID" value="SMC55340.1"/>
    <property type="molecule type" value="Genomic_DNA"/>
</dbReference>
<organism evidence="6 7">
    <name type="scientific">Primorskyibacter flagellatus</name>
    <dbReference type="NCBI Taxonomy" id="1387277"/>
    <lineage>
        <taxon>Bacteria</taxon>
        <taxon>Pseudomonadati</taxon>
        <taxon>Pseudomonadota</taxon>
        <taxon>Alphaproteobacteria</taxon>
        <taxon>Rhodobacterales</taxon>
        <taxon>Roseobacteraceae</taxon>
        <taxon>Primorskyibacter</taxon>
    </lineage>
</organism>
<evidence type="ECO:0000256" key="2">
    <source>
        <dbReference type="ARBA" id="ARBA00022723"/>
    </source>
</evidence>
<keyword evidence="4" id="KW-0732">Signal</keyword>
<protein>
    <submittedName>
        <fullName evidence="6">C-type cytochrome, methanol metabolism-related</fullName>
    </submittedName>
</protein>
<evidence type="ECO:0000256" key="3">
    <source>
        <dbReference type="ARBA" id="ARBA00023004"/>
    </source>
</evidence>
<dbReference type="InterPro" id="IPR022411">
    <property type="entry name" value="C-typ_cyt_methanol_metab-rel"/>
</dbReference>
<evidence type="ECO:0000256" key="1">
    <source>
        <dbReference type="ARBA" id="ARBA00022617"/>
    </source>
</evidence>
<dbReference type="GO" id="GO:0020037">
    <property type="term" value="F:heme binding"/>
    <property type="evidence" value="ECO:0007669"/>
    <property type="project" value="InterPro"/>
</dbReference>
<evidence type="ECO:0000313" key="6">
    <source>
        <dbReference type="EMBL" id="SMC55340.1"/>
    </source>
</evidence>
<dbReference type="Gene3D" id="1.10.760.10">
    <property type="entry name" value="Cytochrome c-like domain"/>
    <property type="match status" value="1"/>
</dbReference>
<keyword evidence="2" id="KW-0479">Metal-binding</keyword>
<dbReference type="GO" id="GO:0046872">
    <property type="term" value="F:metal ion binding"/>
    <property type="evidence" value="ECO:0007669"/>
    <property type="project" value="UniProtKB-KW"/>
</dbReference>
<evidence type="ECO:0000259" key="5">
    <source>
        <dbReference type="Pfam" id="PF13442"/>
    </source>
</evidence>
<keyword evidence="7" id="KW-1185">Reference proteome</keyword>
<keyword evidence="1" id="KW-0349">Heme</keyword>
<feature type="signal peptide" evidence="4">
    <location>
        <begin position="1"/>
        <end position="24"/>
    </location>
</feature>
<reference evidence="6 7" key="1">
    <citation type="submission" date="2017-04" db="EMBL/GenBank/DDBJ databases">
        <authorList>
            <person name="Afonso C.L."/>
            <person name="Miller P.J."/>
            <person name="Scott M.A."/>
            <person name="Spackman E."/>
            <person name="Goraichik I."/>
            <person name="Dimitrov K.M."/>
            <person name="Suarez D.L."/>
            <person name="Swayne D.E."/>
        </authorList>
    </citation>
    <scope>NUCLEOTIDE SEQUENCE [LARGE SCALE GENOMIC DNA]</scope>
    <source>
        <strain evidence="6 7">CGMCC 1.12644</strain>
    </source>
</reference>
<dbReference type="STRING" id="1387277.SAMN06295998_102376"/>
<dbReference type="InterPro" id="IPR009056">
    <property type="entry name" value="Cyt_c-like_dom"/>
</dbReference>
<feature type="chain" id="PRO_5012280623" evidence="4">
    <location>
        <begin position="25"/>
        <end position="179"/>
    </location>
</feature>
<proteinExistence type="predicted"/>
<evidence type="ECO:0000256" key="4">
    <source>
        <dbReference type="SAM" id="SignalP"/>
    </source>
</evidence>
<dbReference type="AlphaFoldDB" id="A0A1W2A3V6"/>
<dbReference type="Pfam" id="PF13442">
    <property type="entry name" value="Cytochrome_CBB3"/>
    <property type="match status" value="1"/>
</dbReference>
<dbReference type="NCBIfam" id="TIGR03874">
    <property type="entry name" value="4cys_cytochr"/>
    <property type="match status" value="1"/>
</dbReference>
<sequence>MMRTASHFFFAAAVSTLLPLAAFAQSSSDQPVKPEEHADEVAVAYEDDGMYFTEDDIPTYKVAEDGTVDWMTFSGFRRYHSECHVCHGPDGEGSTYAPKIKNSAVHLDYYDFYDVVVNGRQNGNSVMPHFGDNPNVMCYLNDIYVYLKARGMDAVPRGRPAKKEAKSDLIREMENDCMG</sequence>
<dbReference type="InterPro" id="IPR036909">
    <property type="entry name" value="Cyt_c-like_dom_sf"/>
</dbReference>
<feature type="domain" description="Cytochrome c" evidence="5">
    <location>
        <begin position="74"/>
        <end position="135"/>
    </location>
</feature>
<keyword evidence="3" id="KW-0408">Iron</keyword>
<name>A0A1W2A3V6_9RHOB</name>
<evidence type="ECO:0000313" key="7">
    <source>
        <dbReference type="Proteomes" id="UP000192330"/>
    </source>
</evidence>
<dbReference type="GO" id="GO:0009055">
    <property type="term" value="F:electron transfer activity"/>
    <property type="evidence" value="ECO:0007669"/>
    <property type="project" value="InterPro"/>
</dbReference>
<accession>A0A1W2A3V6</accession>